<accession>A0A8X7ZWB7</accession>
<dbReference type="EMBL" id="JAAWWB010000009">
    <property type="protein sequence ID" value="KAG6775452.1"/>
    <property type="molecule type" value="Genomic_DNA"/>
</dbReference>
<dbReference type="PANTHER" id="PTHR37248:SF1">
    <property type="entry name" value="TRANSLATION INITIATION FACTOR"/>
    <property type="match status" value="1"/>
</dbReference>
<dbReference type="OrthoDB" id="1920481at2759"/>
<dbReference type="Proteomes" id="UP000886885">
    <property type="component" value="Chromosome 5A"/>
</dbReference>
<sequence length="321" mass="35927">MGRISVWHKMARRKVEKTVKESAPSNQENRPQIEEPKHFPLIDQEVERQIVAIRSMRDVGIEHLLTELRLLRSYFSKEQLNTPALQFFKENLPNLSIERNEENGEFLVKWNDNVDDLSDGANINASLLRRLSLAYPSCSANLSVGRFGLSSDAVKTSIFGAADNLQMTDIVLEGQSDSQMLGMHDGLRTPGVTGQRLSIGMTPKTQRLPKRGEILLSVRGSPLGVFKEDNMEAINVVMLNHRTSETRISSCYMEVDKLAGLSQAGVIRSTRSEKIQMTGSFLCQGNVAAIRLVIPICRYLVEYPSLVFENAKIVAAVIRQL</sequence>
<evidence type="ECO:0000313" key="2">
    <source>
        <dbReference type="EMBL" id="KAG6775452.1"/>
    </source>
</evidence>
<feature type="region of interest" description="Disordered" evidence="1">
    <location>
        <begin position="15"/>
        <end position="37"/>
    </location>
</feature>
<gene>
    <name evidence="2" type="ORF">POTOM_018905</name>
</gene>
<evidence type="ECO:0000256" key="1">
    <source>
        <dbReference type="SAM" id="MobiDB-lite"/>
    </source>
</evidence>
<organism evidence="2 3">
    <name type="scientific">Populus tomentosa</name>
    <name type="common">Chinese white poplar</name>
    <dbReference type="NCBI Taxonomy" id="118781"/>
    <lineage>
        <taxon>Eukaryota</taxon>
        <taxon>Viridiplantae</taxon>
        <taxon>Streptophyta</taxon>
        <taxon>Embryophyta</taxon>
        <taxon>Tracheophyta</taxon>
        <taxon>Spermatophyta</taxon>
        <taxon>Magnoliopsida</taxon>
        <taxon>eudicotyledons</taxon>
        <taxon>Gunneridae</taxon>
        <taxon>Pentapetalae</taxon>
        <taxon>rosids</taxon>
        <taxon>fabids</taxon>
        <taxon>Malpighiales</taxon>
        <taxon>Salicaceae</taxon>
        <taxon>Saliceae</taxon>
        <taxon>Populus</taxon>
    </lineage>
</organism>
<reference evidence="2" key="1">
    <citation type="journal article" date="2020" name="bioRxiv">
        <title>Hybrid origin of Populus tomentosa Carr. identified through genome sequencing and phylogenomic analysis.</title>
        <authorList>
            <person name="An X."/>
            <person name="Gao K."/>
            <person name="Chen Z."/>
            <person name="Li J."/>
            <person name="Yang X."/>
            <person name="Yang X."/>
            <person name="Zhou J."/>
            <person name="Guo T."/>
            <person name="Zhao T."/>
            <person name="Huang S."/>
            <person name="Miao D."/>
            <person name="Khan W.U."/>
            <person name="Rao P."/>
            <person name="Ye M."/>
            <person name="Lei B."/>
            <person name="Liao W."/>
            <person name="Wang J."/>
            <person name="Ji L."/>
            <person name="Li Y."/>
            <person name="Guo B."/>
            <person name="Mustafa N.S."/>
            <person name="Li S."/>
            <person name="Yun Q."/>
            <person name="Keller S.R."/>
            <person name="Mao J."/>
            <person name="Zhang R."/>
            <person name="Strauss S.H."/>
        </authorList>
    </citation>
    <scope>NUCLEOTIDE SEQUENCE</scope>
    <source>
        <strain evidence="2">GM15</strain>
        <tissue evidence="2">Leaf</tissue>
    </source>
</reference>
<dbReference type="AlphaFoldDB" id="A0A8X7ZWB7"/>
<keyword evidence="3" id="KW-1185">Reference proteome</keyword>
<dbReference type="PANTHER" id="PTHR37248">
    <property type="entry name" value="TRANSLATION INITIATION FACTOR"/>
    <property type="match status" value="1"/>
</dbReference>
<name>A0A8X7ZWB7_POPTO</name>
<proteinExistence type="predicted"/>
<comment type="caution">
    <text evidence="2">The sequence shown here is derived from an EMBL/GenBank/DDBJ whole genome shotgun (WGS) entry which is preliminary data.</text>
</comment>
<evidence type="ECO:0000313" key="3">
    <source>
        <dbReference type="Proteomes" id="UP000886885"/>
    </source>
</evidence>
<protein>
    <submittedName>
        <fullName evidence="2">Uncharacterized protein</fullName>
    </submittedName>
</protein>